<protein>
    <submittedName>
        <fullName evidence="1">Uncharacterized protein</fullName>
    </submittedName>
</protein>
<dbReference type="EMBL" id="JAASQI010000013">
    <property type="protein sequence ID" value="NIJ60078.1"/>
    <property type="molecule type" value="Genomic_DNA"/>
</dbReference>
<gene>
    <name evidence="1" type="ORF">FHS82_003944</name>
</gene>
<organism evidence="1 2">
    <name type="scientific">Pseudochelatococcus lubricantis</name>
    <dbReference type="NCBI Taxonomy" id="1538102"/>
    <lineage>
        <taxon>Bacteria</taxon>
        <taxon>Pseudomonadati</taxon>
        <taxon>Pseudomonadota</taxon>
        <taxon>Alphaproteobacteria</taxon>
        <taxon>Hyphomicrobiales</taxon>
        <taxon>Chelatococcaceae</taxon>
        <taxon>Pseudochelatococcus</taxon>
    </lineage>
</organism>
<sequence>MADIGIKVSLDGLDSASVLLSRIVGMSERDLLD</sequence>
<keyword evidence="2" id="KW-1185">Reference proteome</keyword>
<comment type="caution">
    <text evidence="1">The sequence shown here is derived from an EMBL/GenBank/DDBJ whole genome shotgun (WGS) entry which is preliminary data.</text>
</comment>
<accession>A0ABX0V4D2</accession>
<dbReference type="Proteomes" id="UP001429580">
    <property type="component" value="Unassembled WGS sequence"/>
</dbReference>
<evidence type="ECO:0000313" key="1">
    <source>
        <dbReference type="EMBL" id="NIJ60078.1"/>
    </source>
</evidence>
<proteinExistence type="predicted"/>
<evidence type="ECO:0000313" key="2">
    <source>
        <dbReference type="Proteomes" id="UP001429580"/>
    </source>
</evidence>
<reference evidence="1 2" key="1">
    <citation type="submission" date="2020-03" db="EMBL/GenBank/DDBJ databases">
        <title>Genomic Encyclopedia of Type Strains, Phase IV (KMG-IV): sequencing the most valuable type-strain genomes for metagenomic binning, comparative biology and taxonomic classification.</title>
        <authorList>
            <person name="Goeker M."/>
        </authorList>
    </citation>
    <scope>NUCLEOTIDE SEQUENCE [LARGE SCALE GENOMIC DNA]</scope>
    <source>
        <strain evidence="1 2">DSM 103870</strain>
    </source>
</reference>
<name>A0ABX0V4D2_9HYPH</name>